<organism evidence="1 2">
    <name type="scientific">Avena sativa</name>
    <name type="common">Oat</name>
    <dbReference type="NCBI Taxonomy" id="4498"/>
    <lineage>
        <taxon>Eukaryota</taxon>
        <taxon>Viridiplantae</taxon>
        <taxon>Streptophyta</taxon>
        <taxon>Embryophyta</taxon>
        <taxon>Tracheophyta</taxon>
        <taxon>Spermatophyta</taxon>
        <taxon>Magnoliopsida</taxon>
        <taxon>Liliopsida</taxon>
        <taxon>Poales</taxon>
        <taxon>Poaceae</taxon>
        <taxon>BOP clade</taxon>
        <taxon>Pooideae</taxon>
        <taxon>Poodae</taxon>
        <taxon>Poeae</taxon>
        <taxon>Poeae Chloroplast Group 1 (Aveneae type)</taxon>
        <taxon>Aveninae</taxon>
        <taxon>Avena</taxon>
    </lineage>
</organism>
<proteinExistence type="predicted"/>
<evidence type="ECO:0000313" key="2">
    <source>
        <dbReference type="Proteomes" id="UP001732700"/>
    </source>
</evidence>
<reference evidence="1" key="2">
    <citation type="submission" date="2025-09" db="UniProtKB">
        <authorList>
            <consortium name="EnsemblPlants"/>
        </authorList>
    </citation>
    <scope>IDENTIFICATION</scope>
</reference>
<keyword evidence="2" id="KW-1185">Reference proteome</keyword>
<dbReference type="Proteomes" id="UP001732700">
    <property type="component" value="Chromosome 2A"/>
</dbReference>
<evidence type="ECO:0000313" key="1">
    <source>
        <dbReference type="EnsemblPlants" id="AVESA.00010b.r2.2AG0244520.1.CDS"/>
    </source>
</evidence>
<protein>
    <submittedName>
        <fullName evidence="1">Uncharacterized protein</fullName>
    </submittedName>
</protein>
<name>A0ACD5UFW7_AVESA</name>
<reference evidence="1" key="1">
    <citation type="submission" date="2021-05" db="EMBL/GenBank/DDBJ databases">
        <authorList>
            <person name="Scholz U."/>
            <person name="Mascher M."/>
            <person name="Fiebig A."/>
        </authorList>
    </citation>
    <scope>NUCLEOTIDE SEQUENCE [LARGE SCALE GENOMIC DNA]</scope>
</reference>
<sequence>MATELYDAAVLMEEVLSRLEVREKGLFGLESRIGEQDRKYLFGLNSDILVLLNILFRLADTDTKVKLRALEIKRKIGSRLEFESADAPTAKRIGYKGRSRETQSQIATTVWESKGSTMEVELLLQQARADSEIGDKFKKMLVSVYKSEARSMEEKGSFELGSISFLFNQMWDNVRQLELLVSTDAAFLATSMLNMMADHVSKLQLCSQDVDWLCTWVPEFDEKFKRIKKNDPMDKKRMKGAEMEEAHFAAYTNSWDRLHRRNNSITFEDSTTVSSMLFTPYMPGHHPLFVDLMRTMQIFSIKITELRGFNFNWPLEVYGVVAARDGVDYRRNNLFLRSRDNCQFLEKDSYLHLTGPSRAILSTDPVQIEIQLKVKGTMKSEDRNLITKAFTFDRDASDTPITHSINGCFAKIELCCEHIRGSIQATIISIRVMKGSLLSANGIHVICSSLPEEDAEGEAEHTPNHVVLLDGKDGAATVDEEGYLELSRQVVSVQLKGTLEVVTKTDVMRGSVVFKPELSNISQERCFLGDCELEITVPWSFLVEDEHDMLMMSYTKALIVPKTFPFMKLVEDTEGGSF</sequence>
<accession>A0ACD5UFW7</accession>
<dbReference type="EnsemblPlants" id="AVESA.00010b.r2.2AG0244520.1">
    <property type="protein sequence ID" value="AVESA.00010b.r2.2AG0244520.1.CDS"/>
    <property type="gene ID" value="AVESA.00010b.r2.2AG0244520"/>
</dbReference>